<dbReference type="RefSeq" id="WP_013164486.1">
    <property type="nucleotide sequence ID" value="NC_014216.1"/>
</dbReference>
<dbReference type="InterPro" id="IPR003344">
    <property type="entry name" value="Big_1_dom"/>
</dbReference>
<dbReference type="Proteomes" id="UP000001508">
    <property type="component" value="Chromosome"/>
</dbReference>
<evidence type="ECO:0000256" key="3">
    <source>
        <dbReference type="SAM" id="SignalP"/>
    </source>
</evidence>
<proteinExistence type="inferred from homology"/>
<feature type="signal peptide" evidence="3">
    <location>
        <begin position="1"/>
        <end position="25"/>
    </location>
</feature>
<dbReference type="OrthoDB" id="5421158at2"/>
<feature type="chain" id="PRO_5003091679" evidence="3">
    <location>
        <begin position="26"/>
        <end position="624"/>
    </location>
</feature>
<evidence type="ECO:0000256" key="2">
    <source>
        <dbReference type="SAM" id="MobiDB-lite"/>
    </source>
</evidence>
<dbReference type="EMBL" id="CP001940">
    <property type="protein sequence ID" value="ADH86972.1"/>
    <property type="molecule type" value="Genomic_DNA"/>
</dbReference>
<dbReference type="AlphaFoldDB" id="D6Z6Y5"/>
<dbReference type="PROSITE" id="PS51257">
    <property type="entry name" value="PROKAR_LIPOPROTEIN"/>
    <property type="match status" value="1"/>
</dbReference>
<gene>
    <name evidence="5" type="ordered locus">DaAHT2_2307</name>
</gene>
<evidence type="ECO:0000313" key="5">
    <source>
        <dbReference type="EMBL" id="ADH86972.1"/>
    </source>
</evidence>
<keyword evidence="3" id="KW-0732">Signal</keyword>
<evidence type="ECO:0000313" key="6">
    <source>
        <dbReference type="Proteomes" id="UP000001508"/>
    </source>
</evidence>
<evidence type="ECO:0000256" key="1">
    <source>
        <dbReference type="ARBA" id="ARBA00010116"/>
    </source>
</evidence>
<dbReference type="InterPro" id="IPR013783">
    <property type="entry name" value="Ig-like_fold"/>
</dbReference>
<organism evidence="5 6">
    <name type="scientific">Desulfurivibrio alkaliphilus (strain DSM 19089 / UNIQEM U267 / AHT2)</name>
    <dbReference type="NCBI Taxonomy" id="589865"/>
    <lineage>
        <taxon>Bacteria</taxon>
        <taxon>Pseudomonadati</taxon>
        <taxon>Thermodesulfobacteriota</taxon>
        <taxon>Desulfobulbia</taxon>
        <taxon>Desulfobulbales</taxon>
        <taxon>Desulfobulbaceae</taxon>
        <taxon>Desulfurivibrio</taxon>
    </lineage>
</organism>
<sequence length="624" mass="65174">MLNMAKTAGYGVLLLLLLFIFSACAENKNDDDNDIDNGEFADVGSITLLASSPELPSASTQPVTLDAIVYDTGNVLMQGVTVSFSIVDGYSGSLAVVNATTDEAGRAQALLSTPGDKSNREIQVRARAGTVSDTVSVMVTGTEITLLTAPGTATHNSTIQLEVALRDSAGAGIQGITLAAESAAENDIAEIAPTNASGRTTIAITVTNDVEDTITISGAGTAVTHTFQVTPDIFVFIAPTAADGEEWPELELDETYEVTLQWTHSGAPVAGEEINFHSARGSLLPPTATTDAEGKATVNLTATGADGAGLAKISAEHQTQQATTEVLFVATVADSMTLQADPAIIAPGEQSEIVATVRDPLNNLVKNKTVKFSLADNTSGVIDPISAITDRYGRARTTYYAGDSSSALDEAVEITAQVSDAPAVNKTVTVTVGGAPLFITLGTSNVIGEYGELSYALPYGVLVTDSAGGPVAGAKVTLSIWPTHYYKGFYTWGGSYWVPTTTAICENEDVNRDGIEDAGEDQNNSGNLTPGNVVTLSNEAGTATTVEVITGDDGFGHFDIRYFRELGHWIRVELTARAMVAGSEGKRSRYFRLPMLADDLNDSGINPPGNPSPFGESGSCFDTL</sequence>
<dbReference type="Gene3D" id="2.60.40.10">
    <property type="entry name" value="Immunoglobulins"/>
    <property type="match status" value="3"/>
</dbReference>
<feature type="region of interest" description="Disordered" evidence="2">
    <location>
        <begin position="602"/>
        <end position="624"/>
    </location>
</feature>
<feature type="domain" description="Big-1" evidence="4">
    <location>
        <begin position="335"/>
        <end position="432"/>
    </location>
</feature>
<dbReference type="InterPro" id="IPR008964">
    <property type="entry name" value="Invasin/intimin_cell_adhesion"/>
</dbReference>
<dbReference type="SUPFAM" id="SSF49373">
    <property type="entry name" value="Invasin/intimin cell-adhesion fragments"/>
    <property type="match status" value="3"/>
</dbReference>
<dbReference type="STRING" id="589865.DaAHT2_2307"/>
<dbReference type="HOGENOM" id="CLU_017153_0_0_7"/>
<dbReference type="SMART" id="SM00634">
    <property type="entry name" value="BID_1"/>
    <property type="match status" value="3"/>
</dbReference>
<name>D6Z6Y5_DESAT</name>
<reference evidence="6" key="1">
    <citation type="submission" date="2010-02" db="EMBL/GenBank/DDBJ databases">
        <title>Complete sequence of Desulfurivibrio alkaliphilus AHT2.</title>
        <authorList>
            <consortium name="US DOE Joint Genome Institute"/>
            <person name="Pitluck S."/>
            <person name="Chertkov O."/>
            <person name="Detter J.C."/>
            <person name="Han C."/>
            <person name="Tapia R."/>
            <person name="Larimer F."/>
            <person name="Land M."/>
            <person name="Hauser L."/>
            <person name="Kyrpides N."/>
            <person name="Mikhailova N."/>
            <person name="Sorokin D.Y."/>
            <person name="Muyzer G."/>
            <person name="Woyke T."/>
        </authorList>
    </citation>
    <scope>NUCLEOTIDE SEQUENCE [LARGE SCALE GENOMIC DNA]</scope>
    <source>
        <strain evidence="6">DSM 19089 / UNIQEM U267 / AHT2</strain>
    </source>
</reference>
<dbReference type="PROSITE" id="PS51127">
    <property type="entry name" value="BIG1"/>
    <property type="match status" value="1"/>
</dbReference>
<dbReference type="eggNOG" id="COG4932">
    <property type="taxonomic scope" value="Bacteria"/>
</dbReference>
<dbReference type="KEGG" id="dak:DaAHT2_2307"/>
<protein>
    <submittedName>
        <fullName evidence="5">Ig domain protein group 1 domain protein</fullName>
    </submittedName>
</protein>
<keyword evidence="6" id="KW-1185">Reference proteome</keyword>
<evidence type="ECO:0000259" key="4">
    <source>
        <dbReference type="PROSITE" id="PS51127"/>
    </source>
</evidence>
<dbReference type="InParanoid" id="D6Z6Y5"/>
<comment type="similarity">
    <text evidence="1">Belongs to the intimin/invasin family.</text>
</comment>
<accession>D6Z6Y5</accession>